<feature type="chain" id="PRO_5046550938" description="Outer membrane beta-barrel protein" evidence="1">
    <location>
        <begin position="25"/>
        <end position="472"/>
    </location>
</feature>
<keyword evidence="3" id="KW-1185">Reference proteome</keyword>
<evidence type="ECO:0000313" key="3">
    <source>
        <dbReference type="Proteomes" id="UP001255416"/>
    </source>
</evidence>
<reference evidence="3" key="1">
    <citation type="submission" date="2023-05" db="EMBL/GenBank/DDBJ databases">
        <title>Sedimentitalea sp. nov. JM2-8.</title>
        <authorList>
            <person name="Huang J."/>
        </authorList>
    </citation>
    <scope>NUCLEOTIDE SEQUENCE [LARGE SCALE GENOMIC DNA]</scope>
    <source>
        <strain evidence="3">KHS03</strain>
    </source>
</reference>
<keyword evidence="1" id="KW-0732">Signal</keyword>
<sequence length="472" mass="51151">MSKCLIRSAAIVGLTATAVPPAYAQDEEEYGSIRQRIRVEQNFIAGDNLGLESPSEGRTSLSTTRLTYGLQRETATQQLSLAVGAGLRFGNIATGNTMKTGFVDPLIAFRYNREGANALFSFDADYQQTDISLDQPLWTFLDSDGIVTPPADFSDIRGSGERRAYNVGAFLETGLNDPFGLRLRARTSGTNYIDTTDADLDDYDNTSLGLTGLFRFNPVTTATVDLSYLKYSSADSADTDRETRAVQAGFIRELSSISTLTFSAGFSTVDSTLTDPITGVRSTTRAEGPVGGIDYDTAMPNGTFNVGFDVYQNQDGQRGTLLMARSLELPSGSLSGNIGVTQLDQSDPQVIGGLNWVYNLPSSRFTLILDRAVYTDSSDEDRLTNLLVAGYSHEINQVSSLSVDLSMSYTEAAVGEDATERAGLVVAYNRELNENWSFNTGVAFRTLQDNDIGEADATALFFGIGRNFDLSR</sequence>
<gene>
    <name evidence="2" type="ORF">QO231_04750</name>
</gene>
<protein>
    <recommendedName>
        <fullName evidence="4">Outer membrane beta-barrel protein</fullName>
    </recommendedName>
</protein>
<evidence type="ECO:0008006" key="4">
    <source>
        <dbReference type="Google" id="ProtNLM"/>
    </source>
</evidence>
<evidence type="ECO:0000313" key="2">
    <source>
        <dbReference type="EMBL" id="MDU9003158.1"/>
    </source>
</evidence>
<name>A0ABU3VAG2_9RHOB</name>
<accession>A0ABU3VAG2</accession>
<comment type="caution">
    <text evidence="2">The sequence shown here is derived from an EMBL/GenBank/DDBJ whole genome shotgun (WGS) entry which is preliminary data.</text>
</comment>
<feature type="signal peptide" evidence="1">
    <location>
        <begin position="1"/>
        <end position="24"/>
    </location>
</feature>
<dbReference type="Proteomes" id="UP001255416">
    <property type="component" value="Unassembled WGS sequence"/>
</dbReference>
<dbReference type="RefSeq" id="WP_316773805.1">
    <property type="nucleotide sequence ID" value="NZ_JASMWN010000002.1"/>
</dbReference>
<dbReference type="EMBL" id="JASMWN010000002">
    <property type="protein sequence ID" value="MDU9003158.1"/>
    <property type="molecule type" value="Genomic_DNA"/>
</dbReference>
<organism evidence="2 3">
    <name type="scientific">Sedimentitalea todarodis</name>
    <dbReference type="NCBI Taxonomy" id="1631240"/>
    <lineage>
        <taxon>Bacteria</taxon>
        <taxon>Pseudomonadati</taxon>
        <taxon>Pseudomonadota</taxon>
        <taxon>Alphaproteobacteria</taxon>
        <taxon>Rhodobacterales</taxon>
        <taxon>Paracoccaceae</taxon>
        <taxon>Sedimentitalea</taxon>
    </lineage>
</organism>
<evidence type="ECO:0000256" key="1">
    <source>
        <dbReference type="SAM" id="SignalP"/>
    </source>
</evidence>
<proteinExistence type="predicted"/>